<dbReference type="Gene3D" id="3.40.50.1000">
    <property type="entry name" value="HAD superfamily/HAD-like"/>
    <property type="match status" value="1"/>
</dbReference>
<dbReference type="AlphaFoldDB" id="A0A1M4YUQ0"/>
<dbReference type="InterPro" id="IPR041492">
    <property type="entry name" value="HAD_2"/>
</dbReference>
<dbReference type="InterPro" id="IPR023198">
    <property type="entry name" value="PGP-like_dom2"/>
</dbReference>
<dbReference type="GO" id="GO:0005829">
    <property type="term" value="C:cytosol"/>
    <property type="evidence" value="ECO:0007669"/>
    <property type="project" value="TreeGrafter"/>
</dbReference>
<sequence>MKNIRYILLDLDGTLTDPMIGITRSVQHALAFFGIKVHNLEDLCPFIGPPLIDSFKEFYHLTDEQAQVALGKYREYFATKGIFENNEYEGIKDFLQSQVDQGRILMLATSKPEPFAKRILDHFKLTHYFTFIGGSTLNGSRSTKTDVIKYVLSTNKITDLSRVIMIGDRKHDIEGAKNNGISSIGVLYGYGSRTELEHAGADFIVEDVKGLKSLLL</sequence>
<protein>
    <submittedName>
        <fullName evidence="1">Phosphoglycolate phosphatase</fullName>
    </submittedName>
</protein>
<keyword evidence="2" id="KW-1185">Reference proteome</keyword>
<gene>
    <name evidence="1" type="ORF">SAMN05444405_10586</name>
</gene>
<dbReference type="SUPFAM" id="SSF56784">
    <property type="entry name" value="HAD-like"/>
    <property type="match status" value="1"/>
</dbReference>
<dbReference type="Gene3D" id="1.10.150.240">
    <property type="entry name" value="Putative phosphatase, domain 2"/>
    <property type="match status" value="1"/>
</dbReference>
<dbReference type="InterPro" id="IPR036412">
    <property type="entry name" value="HAD-like_sf"/>
</dbReference>
<dbReference type="NCBIfam" id="TIGR01549">
    <property type="entry name" value="HAD-SF-IA-v1"/>
    <property type="match status" value="1"/>
</dbReference>
<evidence type="ECO:0000313" key="2">
    <source>
        <dbReference type="Proteomes" id="UP000184509"/>
    </source>
</evidence>
<organism evidence="1 2">
    <name type="scientific">Bacteroides luti</name>
    <dbReference type="NCBI Taxonomy" id="1297750"/>
    <lineage>
        <taxon>Bacteria</taxon>
        <taxon>Pseudomonadati</taxon>
        <taxon>Bacteroidota</taxon>
        <taxon>Bacteroidia</taxon>
        <taxon>Bacteroidales</taxon>
        <taxon>Bacteroidaceae</taxon>
        <taxon>Bacteroides</taxon>
    </lineage>
</organism>
<dbReference type="FunFam" id="3.40.50.1000:FF:000022">
    <property type="entry name" value="Phosphoglycolate phosphatase"/>
    <property type="match status" value="1"/>
</dbReference>
<dbReference type="PANTHER" id="PTHR43434:SF20">
    <property type="entry name" value="5'-NUCLEOTIDASE"/>
    <property type="match status" value="1"/>
</dbReference>
<dbReference type="Proteomes" id="UP000184509">
    <property type="component" value="Unassembled WGS sequence"/>
</dbReference>
<dbReference type="STRING" id="1297750.SAMN05444405_10586"/>
<dbReference type="InterPro" id="IPR006439">
    <property type="entry name" value="HAD-SF_hydro_IA"/>
</dbReference>
<dbReference type="CDD" id="cd04302">
    <property type="entry name" value="HAD_5NT"/>
    <property type="match status" value="1"/>
</dbReference>
<dbReference type="GO" id="GO:0004713">
    <property type="term" value="F:protein tyrosine kinase activity"/>
    <property type="evidence" value="ECO:0007669"/>
    <property type="project" value="TreeGrafter"/>
</dbReference>
<dbReference type="Pfam" id="PF13419">
    <property type="entry name" value="HAD_2"/>
    <property type="match status" value="1"/>
</dbReference>
<dbReference type="InterPro" id="IPR023214">
    <property type="entry name" value="HAD_sf"/>
</dbReference>
<dbReference type="PANTHER" id="PTHR43434">
    <property type="entry name" value="PHOSPHOGLYCOLATE PHOSPHATASE"/>
    <property type="match status" value="1"/>
</dbReference>
<evidence type="ECO:0000313" key="1">
    <source>
        <dbReference type="EMBL" id="SHF09491.1"/>
    </source>
</evidence>
<dbReference type="RefSeq" id="WP_073400243.1">
    <property type="nucleotide sequence ID" value="NZ_FQTV01000005.1"/>
</dbReference>
<accession>A0A1M4YUQ0</accession>
<dbReference type="OrthoDB" id="9804442at2"/>
<dbReference type="EMBL" id="FQTV01000005">
    <property type="protein sequence ID" value="SHF09491.1"/>
    <property type="molecule type" value="Genomic_DNA"/>
</dbReference>
<proteinExistence type="predicted"/>
<dbReference type="InterPro" id="IPR050155">
    <property type="entry name" value="HAD-like_hydrolase_sf"/>
</dbReference>
<reference evidence="1 2" key="1">
    <citation type="submission" date="2016-11" db="EMBL/GenBank/DDBJ databases">
        <authorList>
            <person name="Jaros S."/>
            <person name="Januszkiewicz K."/>
            <person name="Wedrychowicz H."/>
        </authorList>
    </citation>
    <scope>NUCLEOTIDE SEQUENCE [LARGE SCALE GENOMIC DNA]</scope>
    <source>
        <strain evidence="1 2">DSM 26991</strain>
    </source>
</reference>
<name>A0A1M4YUQ0_9BACE</name>